<evidence type="ECO:0000313" key="13">
    <source>
        <dbReference type="EMBL" id="QSO46302.1"/>
    </source>
</evidence>
<dbReference type="KEGG" id="afx:JZ786_17620"/>
<feature type="transmembrane region" description="Helical" evidence="12">
    <location>
        <begin position="269"/>
        <end position="290"/>
    </location>
</feature>
<evidence type="ECO:0000313" key="14">
    <source>
        <dbReference type="Proteomes" id="UP000663505"/>
    </source>
</evidence>
<dbReference type="AlphaFoldDB" id="A0A9X7VXI6"/>
<evidence type="ECO:0000256" key="10">
    <source>
        <dbReference type="ARBA" id="ARBA00023157"/>
    </source>
</evidence>
<feature type="transmembrane region" description="Helical" evidence="12">
    <location>
        <begin position="245"/>
        <end position="263"/>
    </location>
</feature>
<dbReference type="GO" id="GO:0046872">
    <property type="term" value="F:metal ion binding"/>
    <property type="evidence" value="ECO:0007669"/>
    <property type="project" value="UniProtKB-KW"/>
</dbReference>
<evidence type="ECO:0000256" key="7">
    <source>
        <dbReference type="ARBA" id="ARBA00023004"/>
    </source>
</evidence>
<keyword evidence="9 12" id="KW-0472">Membrane</keyword>
<dbReference type="GO" id="GO:0016491">
    <property type="term" value="F:oxidoreductase activity"/>
    <property type="evidence" value="ECO:0007669"/>
    <property type="project" value="UniProtKB-KW"/>
</dbReference>
<evidence type="ECO:0000256" key="6">
    <source>
        <dbReference type="ARBA" id="ARBA00023002"/>
    </source>
</evidence>
<keyword evidence="7" id="KW-0408">Iron</keyword>
<feature type="transmembrane region" description="Helical" evidence="12">
    <location>
        <begin position="212"/>
        <end position="233"/>
    </location>
</feature>
<keyword evidence="5 12" id="KW-1133">Transmembrane helix</keyword>
<feature type="transmembrane region" description="Helical" evidence="12">
    <location>
        <begin position="117"/>
        <end position="137"/>
    </location>
</feature>
<evidence type="ECO:0000256" key="8">
    <source>
        <dbReference type="ARBA" id="ARBA00023133"/>
    </source>
</evidence>
<dbReference type="GO" id="GO:0016020">
    <property type="term" value="C:membrane"/>
    <property type="evidence" value="ECO:0007669"/>
    <property type="project" value="UniProtKB-SubCell"/>
</dbReference>
<comment type="subcellular location">
    <subcellularLocation>
        <location evidence="1">Membrane</location>
        <topology evidence="1">Multi-pass membrane protein</topology>
    </subcellularLocation>
</comment>
<evidence type="ECO:0000256" key="9">
    <source>
        <dbReference type="ARBA" id="ARBA00023136"/>
    </source>
</evidence>
<evidence type="ECO:0000256" key="1">
    <source>
        <dbReference type="ARBA" id="ARBA00004141"/>
    </source>
</evidence>
<feature type="transmembrane region" description="Helical" evidence="12">
    <location>
        <begin position="158"/>
        <end position="180"/>
    </location>
</feature>
<evidence type="ECO:0000256" key="12">
    <source>
        <dbReference type="SAM" id="Phobius"/>
    </source>
</evidence>
<keyword evidence="10" id="KW-1015">Disulfide bond</keyword>
<keyword evidence="2" id="KW-1003">Cell membrane</keyword>
<keyword evidence="8" id="KW-0350">Heme biosynthesis</keyword>
<feature type="transmembrane region" description="Helical" evidence="12">
    <location>
        <begin position="59"/>
        <end position="77"/>
    </location>
</feature>
<name>A0A9X7VXI6_9BACL</name>
<dbReference type="InterPro" id="IPR050450">
    <property type="entry name" value="COX15/CtaA_HemeA_synthase"/>
</dbReference>
<evidence type="ECO:0000256" key="5">
    <source>
        <dbReference type="ARBA" id="ARBA00022989"/>
    </source>
</evidence>
<feature type="transmembrane region" description="Helical" evidence="12">
    <location>
        <begin position="84"/>
        <end position="111"/>
    </location>
</feature>
<dbReference type="Pfam" id="PF02628">
    <property type="entry name" value="COX15-CtaA"/>
    <property type="match status" value="1"/>
</dbReference>
<evidence type="ECO:0000256" key="4">
    <source>
        <dbReference type="ARBA" id="ARBA00022723"/>
    </source>
</evidence>
<accession>A0A9X7VXI6</accession>
<dbReference type="GO" id="GO:0006784">
    <property type="term" value="P:heme A biosynthetic process"/>
    <property type="evidence" value="ECO:0007669"/>
    <property type="project" value="InterPro"/>
</dbReference>
<evidence type="ECO:0000256" key="11">
    <source>
        <dbReference type="ARBA" id="ARBA00023444"/>
    </source>
</evidence>
<dbReference type="RefSeq" id="WP_206655671.1">
    <property type="nucleotide sequence ID" value="NZ_CP071182.1"/>
</dbReference>
<keyword evidence="14" id="KW-1185">Reference proteome</keyword>
<evidence type="ECO:0000256" key="3">
    <source>
        <dbReference type="ARBA" id="ARBA00022692"/>
    </source>
</evidence>
<dbReference type="Proteomes" id="UP000663505">
    <property type="component" value="Chromosome"/>
</dbReference>
<protein>
    <submittedName>
        <fullName evidence="13">COX15/CtaA family protein</fullName>
    </submittedName>
</protein>
<keyword evidence="3 12" id="KW-0812">Transmembrane</keyword>
<keyword evidence="4" id="KW-0479">Metal-binding</keyword>
<organism evidence="13 14">
    <name type="scientific">Alicyclobacillus mengziensis</name>
    <dbReference type="NCBI Taxonomy" id="2931921"/>
    <lineage>
        <taxon>Bacteria</taxon>
        <taxon>Bacillati</taxon>
        <taxon>Bacillota</taxon>
        <taxon>Bacilli</taxon>
        <taxon>Bacillales</taxon>
        <taxon>Alicyclobacillaceae</taxon>
        <taxon>Alicyclobacillus</taxon>
    </lineage>
</organism>
<evidence type="ECO:0000256" key="2">
    <source>
        <dbReference type="ARBA" id="ARBA00022475"/>
    </source>
</evidence>
<sequence length="301" mass="32668">MKFHHLAWTTTIVIGVQMVLAGIIVGEDAGLVCPSWPLCSTTGPIPVTGSLIFEMVHRFVALLLGVLVIWLLIWLIRSYRHNRALIWTCVLGLFSLLVQIVYAGLIVLLVLPGVASVVDVVNSVIMLSLFVHLANLAERDYRMKQAVLSSQPDLETRTLTPVAWILYAAGVIAVAAGAVFRHTGASQALFGEDSYIRSHHQLTPPSLAMSHALLGLHIATAVLLVIAAVWFAIRASKSQRLTKTAAFIIALIVIQAILGVASLDTRLELIVVTVHWAMAGLIMGVAAYVLSQTYLSRKPLF</sequence>
<dbReference type="EMBL" id="CP071182">
    <property type="protein sequence ID" value="QSO46302.1"/>
    <property type="molecule type" value="Genomic_DNA"/>
</dbReference>
<comment type="pathway">
    <text evidence="11">Porphyrin-containing compound metabolism.</text>
</comment>
<gene>
    <name evidence="13" type="ORF">JZ786_17620</name>
</gene>
<reference evidence="13 14" key="1">
    <citation type="submission" date="2021-02" db="EMBL/GenBank/DDBJ databases">
        <title>Alicyclobacillus curvatus sp. nov. and Alicyclobacillus mengziensis sp. nov., two acidophilic bacteria isolated from acid mine drainage.</title>
        <authorList>
            <person name="Huang Y."/>
        </authorList>
    </citation>
    <scope>NUCLEOTIDE SEQUENCE [LARGE SCALE GENOMIC DNA]</scope>
    <source>
        <strain evidence="13 14">S30H14</strain>
    </source>
</reference>
<dbReference type="PANTHER" id="PTHR35457:SF1">
    <property type="entry name" value="HEME A SYNTHASE"/>
    <property type="match status" value="1"/>
</dbReference>
<proteinExistence type="predicted"/>
<dbReference type="PANTHER" id="PTHR35457">
    <property type="entry name" value="HEME A SYNTHASE"/>
    <property type="match status" value="1"/>
</dbReference>
<keyword evidence="6" id="KW-0560">Oxidoreductase</keyword>
<dbReference type="InterPro" id="IPR003780">
    <property type="entry name" value="COX15/CtaA_fam"/>
</dbReference>